<dbReference type="PANTHER" id="PTHR47234">
    <property type="match status" value="1"/>
</dbReference>
<keyword evidence="4 8" id="KW-0812">Transmembrane</keyword>
<keyword evidence="5 9" id="KW-0798">TonB box</keyword>
<dbReference type="Gene3D" id="2.40.170.20">
    <property type="entry name" value="TonB-dependent receptor, beta-barrel domain"/>
    <property type="match status" value="1"/>
</dbReference>
<evidence type="ECO:0000313" key="11">
    <source>
        <dbReference type="Proteomes" id="UP000066624"/>
    </source>
</evidence>
<dbReference type="PANTHER" id="PTHR47234:SF2">
    <property type="entry name" value="TONB-DEPENDENT RECEPTOR"/>
    <property type="match status" value="1"/>
</dbReference>
<dbReference type="STRING" id="1579979.WM2015_2781"/>
<dbReference type="PATRIC" id="fig|1579979.3.peg.2843"/>
<dbReference type="InterPro" id="IPR039426">
    <property type="entry name" value="TonB-dep_rcpt-like"/>
</dbReference>
<evidence type="ECO:0000256" key="3">
    <source>
        <dbReference type="ARBA" id="ARBA00022452"/>
    </source>
</evidence>
<gene>
    <name evidence="10" type="ORF">WM2015_2781</name>
</gene>
<evidence type="ECO:0000256" key="1">
    <source>
        <dbReference type="ARBA" id="ARBA00004571"/>
    </source>
</evidence>
<dbReference type="InterPro" id="IPR037066">
    <property type="entry name" value="Plug_dom_sf"/>
</dbReference>
<dbReference type="Pfam" id="PF00593">
    <property type="entry name" value="TonB_dep_Rec_b-barrel"/>
    <property type="match status" value="1"/>
</dbReference>
<dbReference type="Gene3D" id="2.170.130.10">
    <property type="entry name" value="TonB-dependent receptor, plug domain"/>
    <property type="match status" value="1"/>
</dbReference>
<evidence type="ECO:0000256" key="5">
    <source>
        <dbReference type="ARBA" id="ARBA00023077"/>
    </source>
</evidence>
<comment type="similarity">
    <text evidence="8 9">Belongs to the TonB-dependent receptor family.</text>
</comment>
<dbReference type="GO" id="GO:0009279">
    <property type="term" value="C:cell outer membrane"/>
    <property type="evidence" value="ECO:0007669"/>
    <property type="project" value="UniProtKB-SubCell"/>
</dbReference>
<evidence type="ECO:0000256" key="7">
    <source>
        <dbReference type="ARBA" id="ARBA00023237"/>
    </source>
</evidence>
<dbReference type="AlphaFoldDB" id="A0A0K0XZM3"/>
<protein>
    <submittedName>
        <fullName evidence="10">Uncharacterized protein</fullName>
    </submittedName>
</protein>
<keyword evidence="2 8" id="KW-0813">Transport</keyword>
<evidence type="ECO:0000256" key="4">
    <source>
        <dbReference type="ARBA" id="ARBA00022692"/>
    </source>
</evidence>
<dbReference type="InterPro" id="IPR036942">
    <property type="entry name" value="Beta-barrel_TonB_sf"/>
</dbReference>
<keyword evidence="3 8" id="KW-1134">Transmembrane beta strand</keyword>
<dbReference type="PROSITE" id="PS52016">
    <property type="entry name" value="TONB_DEPENDENT_REC_3"/>
    <property type="match status" value="1"/>
</dbReference>
<dbReference type="RefSeq" id="WP_082169781.1">
    <property type="nucleotide sequence ID" value="NZ_CP012154.1"/>
</dbReference>
<accession>A0A0K0XZM3</accession>
<keyword evidence="6 8" id="KW-0472">Membrane</keyword>
<name>A0A0K0XZM3_9GAMM</name>
<dbReference type="KEGG" id="wma:WM2015_2781"/>
<evidence type="ECO:0000256" key="9">
    <source>
        <dbReference type="RuleBase" id="RU003357"/>
    </source>
</evidence>
<evidence type="ECO:0000256" key="8">
    <source>
        <dbReference type="PROSITE-ProRule" id="PRU01360"/>
    </source>
</evidence>
<dbReference type="CDD" id="cd01347">
    <property type="entry name" value="ligand_gated_channel"/>
    <property type="match status" value="1"/>
</dbReference>
<dbReference type="Pfam" id="PF07715">
    <property type="entry name" value="Plug"/>
    <property type="match status" value="1"/>
</dbReference>
<evidence type="ECO:0000256" key="6">
    <source>
        <dbReference type="ARBA" id="ARBA00023136"/>
    </source>
</evidence>
<evidence type="ECO:0000313" key="10">
    <source>
        <dbReference type="EMBL" id="AKS43138.1"/>
    </source>
</evidence>
<dbReference type="InterPro" id="IPR000531">
    <property type="entry name" value="Beta-barrel_TonB"/>
</dbReference>
<dbReference type="SUPFAM" id="SSF56935">
    <property type="entry name" value="Porins"/>
    <property type="match status" value="1"/>
</dbReference>
<organism evidence="10 11">
    <name type="scientific">Wenzhouxiangella marina</name>
    <dbReference type="NCBI Taxonomy" id="1579979"/>
    <lineage>
        <taxon>Bacteria</taxon>
        <taxon>Pseudomonadati</taxon>
        <taxon>Pseudomonadota</taxon>
        <taxon>Gammaproteobacteria</taxon>
        <taxon>Chromatiales</taxon>
        <taxon>Wenzhouxiangellaceae</taxon>
        <taxon>Wenzhouxiangella</taxon>
    </lineage>
</organism>
<dbReference type="InterPro" id="IPR012910">
    <property type="entry name" value="Plug_dom"/>
</dbReference>
<evidence type="ECO:0000256" key="2">
    <source>
        <dbReference type="ARBA" id="ARBA00022448"/>
    </source>
</evidence>
<keyword evidence="11" id="KW-1185">Reference proteome</keyword>
<comment type="subcellular location">
    <subcellularLocation>
        <location evidence="1 8">Cell outer membrane</location>
        <topology evidence="1 8">Multi-pass membrane protein</topology>
    </subcellularLocation>
</comment>
<dbReference type="EMBL" id="CP012154">
    <property type="protein sequence ID" value="AKS43138.1"/>
    <property type="molecule type" value="Genomic_DNA"/>
</dbReference>
<dbReference type="OrthoDB" id="176248at2"/>
<keyword evidence="7 8" id="KW-0998">Cell outer membrane</keyword>
<sequence>MKHNRNPLAKAIHYALGASMVAGLAMTAAPVSAQDEEAADLDRVQVTGSRIKRTDVEGALPIQVIDRQQIELSGQTSVADLLRQQPINSAGSFRPQSGSSAQSFAGLSLRALGSGRTLILVDGRRAPNAPNVGTAQDLNAVPLAAVERIEILADGASAIYGADAIGGVVNIITRSDFEGVEMFAGISDPKREGGDTREAGVIFGVAGNRGRIMAGVSNNKREIVFQRDREWSQGGASIFSNNFLTAGFSFLNNPTYGAANVPGCQGPGFFINGSLCAYDFTLQAADEAETENQSLFARSRYDINADWSLYGNFGLSRVTSFGRYAPVPSSPWLVGGFGAIVLSPGLPNHPATPPSAGGLNPNWEAYQDQADNTLLLTHRFAANGPRDTSTDAQVYDIDLGVQGRLGNFDVDAGIRRTESQYNELGRNYIVSALAQPQFDSGAYNIYDPFNVPQDVLQSFTATINRDARYVSRQAYAQASTDLFDMAAGPVGFAFGAEYRDENYKDIYDDLQANGNITGSAGNSAFGARDQWAVFAEAAFPILDTLELSVAARYDDYSDFGDAFSPKVALRYQPLDELTIRASWGQGFRAPPLEILAAQPSFSADPVVDAATATAFGVPTTESVQITAFSIANPNLQPEDSEQFSLGVAFEPFDWLNGSIDFWNIEIDGRVAAIGAQTIINCLAGTTTNCPPGLSNFPVGSSGPNSSLGLGLLRNPDSGAIQFLQRGFASLGTIETRGFDINMRTNFDFGDMGRLNNELQAGYTWRYEVDSGANVSGEAGLPRWRAVLSNVYSFGDFTFAWNINYIDSQSDSLADPDVGLPSWTTHDLQLNYYTPWDGRITLGVDNVVDKDPVLDEGESRGFNFSLYDAYGRTPYIRYTQNF</sequence>
<reference evidence="10 11" key="1">
    <citation type="submission" date="2015-07" db="EMBL/GenBank/DDBJ databases">
        <authorList>
            <person name="Noorani M."/>
        </authorList>
    </citation>
    <scope>NUCLEOTIDE SEQUENCE [LARGE SCALE GENOMIC DNA]</scope>
    <source>
        <strain evidence="10 11">KCTC 42284</strain>
    </source>
</reference>
<dbReference type="Proteomes" id="UP000066624">
    <property type="component" value="Chromosome"/>
</dbReference>
<proteinExistence type="inferred from homology"/>